<evidence type="ECO:0000256" key="5">
    <source>
        <dbReference type="ARBA" id="ARBA00023242"/>
    </source>
</evidence>
<dbReference type="SMART" id="SM00184">
    <property type="entry name" value="RING"/>
    <property type="match status" value="1"/>
</dbReference>
<feature type="region of interest" description="Disordered" evidence="7">
    <location>
        <begin position="985"/>
        <end position="1105"/>
    </location>
</feature>
<dbReference type="Gene3D" id="3.30.40.10">
    <property type="entry name" value="Zinc/RING finger domain, C3HC4 (zinc finger)"/>
    <property type="match status" value="1"/>
</dbReference>
<keyword evidence="2" id="KW-0479">Metal-binding</keyword>
<dbReference type="RefSeq" id="XP_030755087.1">
    <property type="nucleotide sequence ID" value="XM_030899227.1"/>
</dbReference>
<evidence type="ECO:0000256" key="3">
    <source>
        <dbReference type="ARBA" id="ARBA00022771"/>
    </source>
</evidence>
<dbReference type="InterPro" id="IPR001841">
    <property type="entry name" value="Znf_RING"/>
</dbReference>
<feature type="region of interest" description="Disordered" evidence="7">
    <location>
        <begin position="405"/>
        <end position="435"/>
    </location>
</feature>
<organism evidence="9 11">
    <name type="scientific">Sitophilus oryzae</name>
    <name type="common">Rice weevil</name>
    <name type="synonym">Curculio oryzae</name>
    <dbReference type="NCBI Taxonomy" id="7048"/>
    <lineage>
        <taxon>Eukaryota</taxon>
        <taxon>Metazoa</taxon>
        <taxon>Ecdysozoa</taxon>
        <taxon>Arthropoda</taxon>
        <taxon>Hexapoda</taxon>
        <taxon>Insecta</taxon>
        <taxon>Pterygota</taxon>
        <taxon>Neoptera</taxon>
        <taxon>Endopterygota</taxon>
        <taxon>Coleoptera</taxon>
        <taxon>Polyphaga</taxon>
        <taxon>Cucujiformia</taxon>
        <taxon>Curculionidae</taxon>
        <taxon>Dryophthorinae</taxon>
        <taxon>Sitophilus</taxon>
    </lineage>
</organism>
<evidence type="ECO:0000256" key="7">
    <source>
        <dbReference type="SAM" id="MobiDB-lite"/>
    </source>
</evidence>
<dbReference type="InterPro" id="IPR013083">
    <property type="entry name" value="Znf_RING/FYVE/PHD"/>
</dbReference>
<feature type="compositionally biased region" description="Polar residues" evidence="7">
    <location>
        <begin position="804"/>
        <end position="817"/>
    </location>
</feature>
<dbReference type="Pfam" id="PF13923">
    <property type="entry name" value="zf-C3HC4_2"/>
    <property type="match status" value="1"/>
</dbReference>
<dbReference type="InterPro" id="IPR032443">
    <property type="entry name" value="RAWUL"/>
</dbReference>
<feature type="region of interest" description="Disordered" evidence="7">
    <location>
        <begin position="727"/>
        <end position="764"/>
    </location>
</feature>
<protein>
    <submittedName>
        <fullName evidence="10 11">Protein suppressor 2 of zeste-like</fullName>
    </submittedName>
</protein>
<feature type="compositionally biased region" description="Polar residues" evidence="7">
    <location>
        <begin position="738"/>
        <end position="764"/>
    </location>
</feature>
<dbReference type="FunFam" id="3.30.40.10:FF:000122">
    <property type="entry name" value="polycomb group RING finger protein 1"/>
    <property type="match status" value="1"/>
</dbReference>
<evidence type="ECO:0000313" key="12">
    <source>
        <dbReference type="RefSeq" id="XP_030755088.1"/>
    </source>
</evidence>
<dbReference type="KEGG" id="soy:115881655"/>
<dbReference type="GO" id="GO:0000122">
    <property type="term" value="P:negative regulation of transcription by RNA polymerase II"/>
    <property type="evidence" value="ECO:0007669"/>
    <property type="project" value="TreeGrafter"/>
</dbReference>
<accession>A0A6J2XU47</accession>
<dbReference type="GO" id="GO:1990841">
    <property type="term" value="F:promoter-specific chromatin binding"/>
    <property type="evidence" value="ECO:0007669"/>
    <property type="project" value="TreeGrafter"/>
</dbReference>
<evidence type="ECO:0000256" key="6">
    <source>
        <dbReference type="PROSITE-ProRule" id="PRU00175"/>
    </source>
</evidence>
<keyword evidence="4" id="KW-0862">Zinc</keyword>
<gene>
    <name evidence="10 11 12" type="primary">LOC115881655</name>
</gene>
<evidence type="ECO:0000256" key="4">
    <source>
        <dbReference type="ARBA" id="ARBA00022833"/>
    </source>
</evidence>
<dbReference type="RefSeq" id="XP_030755086.1">
    <property type="nucleotide sequence ID" value="XM_030899226.1"/>
</dbReference>
<comment type="subcellular location">
    <subcellularLocation>
        <location evidence="1">Nucleus</location>
    </subcellularLocation>
</comment>
<feature type="region of interest" description="Disordered" evidence="7">
    <location>
        <begin position="778"/>
        <end position="822"/>
    </location>
</feature>
<dbReference type="Pfam" id="PF16207">
    <property type="entry name" value="RAWUL"/>
    <property type="match status" value="1"/>
</dbReference>
<feature type="region of interest" description="Disordered" evidence="7">
    <location>
        <begin position="504"/>
        <end position="529"/>
    </location>
</feature>
<evidence type="ECO:0000313" key="10">
    <source>
        <dbReference type="RefSeq" id="XP_030755086.1"/>
    </source>
</evidence>
<dbReference type="SUPFAM" id="SSF57850">
    <property type="entry name" value="RING/U-box"/>
    <property type="match status" value="1"/>
</dbReference>
<evidence type="ECO:0000256" key="2">
    <source>
        <dbReference type="ARBA" id="ARBA00022723"/>
    </source>
</evidence>
<feature type="domain" description="RING-type" evidence="8">
    <location>
        <begin position="27"/>
        <end position="66"/>
    </location>
</feature>
<dbReference type="GeneID" id="115881655"/>
<dbReference type="RefSeq" id="XP_030755088.1">
    <property type="nucleotide sequence ID" value="XM_030899228.1"/>
</dbReference>
<dbReference type="GO" id="GO:0008270">
    <property type="term" value="F:zinc ion binding"/>
    <property type="evidence" value="ECO:0007669"/>
    <property type="project" value="UniProtKB-KW"/>
</dbReference>
<dbReference type="PROSITE" id="PS50089">
    <property type="entry name" value="ZF_RING_2"/>
    <property type="match status" value="1"/>
</dbReference>
<evidence type="ECO:0000256" key="1">
    <source>
        <dbReference type="ARBA" id="ARBA00004123"/>
    </source>
</evidence>
<keyword evidence="5" id="KW-0539">Nucleus</keyword>
<feature type="compositionally biased region" description="Basic and acidic residues" evidence="7">
    <location>
        <begin position="727"/>
        <end position="737"/>
    </location>
</feature>
<feature type="compositionally biased region" description="Basic and acidic residues" evidence="7">
    <location>
        <begin position="1081"/>
        <end position="1105"/>
    </location>
</feature>
<feature type="compositionally biased region" description="Basic and acidic residues" evidence="7">
    <location>
        <begin position="419"/>
        <end position="432"/>
    </location>
</feature>
<dbReference type="PANTHER" id="PTHR10825">
    <property type="entry name" value="RING FINGER DOMAIN-CONTAINING, POLYCOMB GROUP COMPONENT"/>
    <property type="match status" value="1"/>
</dbReference>
<feature type="region of interest" description="Disordered" evidence="7">
    <location>
        <begin position="895"/>
        <end position="934"/>
    </location>
</feature>
<dbReference type="OrthoDB" id="1305878at2759"/>
<dbReference type="InterPro" id="IPR017907">
    <property type="entry name" value="Znf_RING_CS"/>
</dbReference>
<dbReference type="Gene3D" id="3.10.20.90">
    <property type="entry name" value="Phosphatidylinositol 3-kinase Catalytic Subunit, Chain A, domain 1"/>
    <property type="match status" value="1"/>
</dbReference>
<evidence type="ECO:0000313" key="9">
    <source>
        <dbReference type="Proteomes" id="UP000504635"/>
    </source>
</evidence>
<dbReference type="GO" id="GO:0035102">
    <property type="term" value="C:PRC1 complex"/>
    <property type="evidence" value="ECO:0007669"/>
    <property type="project" value="TreeGrafter"/>
</dbReference>
<keyword evidence="3 6" id="KW-0863">Zinc-finger</keyword>
<proteinExistence type="predicted"/>
<name>A0A6J2XU47_SITOR</name>
<feature type="compositionally biased region" description="Polar residues" evidence="7">
    <location>
        <begin position="595"/>
        <end position="608"/>
    </location>
</feature>
<dbReference type="PANTHER" id="PTHR10825:SF72">
    <property type="entry name" value="UBIQUITIN-LIKE DOMAIN-CONTAINING PROTEIN"/>
    <property type="match status" value="1"/>
</dbReference>
<dbReference type="Proteomes" id="UP000504635">
    <property type="component" value="Unplaced"/>
</dbReference>
<dbReference type="AlphaFoldDB" id="A0A6J2XU47"/>
<dbReference type="PROSITE" id="PS00518">
    <property type="entry name" value="ZF_RING_1"/>
    <property type="match status" value="1"/>
</dbReference>
<sequence length="1138" mass="125312">MDKHKVGIMMQSAKKVPISDINECITCKLCKGYFIDATTIIECLHTFCRSCIVRYLESNKYCPICDVQVHKTKPLLNIRYDKTIQDLVYKLVPRLYCNEIKRRKEYYESHPEEKPTVLEQTLMSQYEYVLAPEESINLTLKYHGCSEGVRYLRCPSAVSILHLKKLVRVKYELTEQHNIEIFYDQDCLNSSLSLMDVAYIYSWKRNTPLDLSYKIYECPAKKAKLDQAVSEDNTTNSLQNNNNWKEVELRISENGEMSITGIRDSMILDVPEDVVIAEKKDTEENQRESEEPVEEVKVEEKVKENEIVLTPVVTQASPVKKEIPGLKFIGKIPAISQPSTSLDVSVVTTTTTTTSSISIVTSTTTLPKSSSEIIITSNISIIPLPTGKATCNTTTVFSTINKSMCSTKPAEKPPVTEPRAPKRKNEDSKLEELAPASKLPKPTILNHTIGLMNLSNNHPLKKHKLNRNGEILEKVTAGLSANNVSVLTSSKPVVVNKNSTTAGGAVKGGEQKPANTPCYAPKGTVEKNGDKGEYRRVYFDFSTLQKTTAPPTTHHPHSHQIPIITPSQLPHNQILNALHLKTTPAPNTTAPPTVAQDTPSQLPSTTAAANHDPCPAPMTIKTKPSTPIGYKTLRDPPKSWNSQINLQIAKNTIAQNRQNSGELKNVRPAKFFKGRNTMPRYLGNPASGVKPMYQVHVSPDKDKNHTENAKVEKREIKKHSIVKIDPKTLKPISEKAPETSNLSNVTVHASPQPNQEFRLNSSPGDLKINTSSVSIFNPLKLQSSPKGDRKSPKSPISPKVKATTCVTSASTPSLSPKQQRDKTNLTFTPPNPFVPNLSNPTLGPGPWGYPSYDPRVMAAYHNLWYSQRMAAGLVPTHLPLEFSLNMAAMNQKLTGVTSSSTKERKKREVRETGKDGKLSQGPVKSSVSPKGDPKKTLETALEKLCQNKAKELVMAANNSQKHVAEVKVSDKGKVEDKAADVEIVVEKSTNGQKEEKNSERIQTSTASVPDTKQPQTKKITEESRQLPPTTSTAVVNKKPAANDVKTPIVNGEHPKLDPSLPPPPSLNGKNTDDGDSSTNETSKKCSSDENVAKNDVGKCDSKNDKLVNQCSDEVVTTKGNELETGLAVKNGENQSVGA</sequence>
<feature type="region of interest" description="Disordered" evidence="7">
    <location>
        <begin position="586"/>
        <end position="627"/>
    </location>
</feature>
<feature type="compositionally biased region" description="Polar residues" evidence="7">
    <location>
        <begin position="1000"/>
        <end position="1017"/>
    </location>
</feature>
<keyword evidence="9" id="KW-1185">Reference proteome</keyword>
<evidence type="ECO:0000313" key="11">
    <source>
        <dbReference type="RefSeq" id="XP_030755087.1"/>
    </source>
</evidence>
<evidence type="ECO:0000259" key="8">
    <source>
        <dbReference type="PROSITE" id="PS50089"/>
    </source>
</evidence>
<feature type="compositionally biased region" description="Basic and acidic residues" evidence="7">
    <location>
        <begin position="906"/>
        <end position="917"/>
    </location>
</feature>
<reference evidence="10 11" key="1">
    <citation type="submission" date="2025-04" db="UniProtKB">
        <authorList>
            <consortium name="RefSeq"/>
        </authorList>
    </citation>
    <scope>IDENTIFICATION</scope>
    <source>
        <tissue evidence="10 11">Gonads</tissue>
    </source>
</reference>